<name>A0ABQ3FC88_9GAMM</name>
<dbReference type="EMBL" id="BMZM01000001">
    <property type="protein sequence ID" value="GHC17899.1"/>
    <property type="molecule type" value="Genomic_DNA"/>
</dbReference>
<evidence type="ECO:0000313" key="1">
    <source>
        <dbReference type="EMBL" id="GHC17899.1"/>
    </source>
</evidence>
<gene>
    <name evidence="1" type="ORF">GCM10010082_06490</name>
</gene>
<dbReference type="Proteomes" id="UP000604243">
    <property type="component" value="Unassembled WGS sequence"/>
</dbReference>
<protein>
    <submittedName>
        <fullName evidence="1">Uncharacterized protein</fullName>
    </submittedName>
</protein>
<organism evidence="1 2">
    <name type="scientific">Kushneria pakistanensis</name>
    <dbReference type="NCBI Taxonomy" id="1508770"/>
    <lineage>
        <taxon>Bacteria</taxon>
        <taxon>Pseudomonadati</taxon>
        <taxon>Pseudomonadota</taxon>
        <taxon>Gammaproteobacteria</taxon>
        <taxon>Oceanospirillales</taxon>
        <taxon>Halomonadaceae</taxon>
        <taxon>Kushneria</taxon>
    </lineage>
</organism>
<keyword evidence="2" id="KW-1185">Reference proteome</keyword>
<evidence type="ECO:0000313" key="2">
    <source>
        <dbReference type="Proteomes" id="UP000604243"/>
    </source>
</evidence>
<comment type="caution">
    <text evidence="1">The sequence shown here is derived from an EMBL/GenBank/DDBJ whole genome shotgun (WGS) entry which is preliminary data.</text>
</comment>
<accession>A0ABQ3FC88</accession>
<reference evidence="2" key="1">
    <citation type="journal article" date="2019" name="Int. J. Syst. Evol. Microbiol.">
        <title>The Global Catalogue of Microorganisms (GCM) 10K type strain sequencing project: providing services to taxonomists for standard genome sequencing and annotation.</title>
        <authorList>
            <consortium name="The Broad Institute Genomics Platform"/>
            <consortium name="The Broad Institute Genome Sequencing Center for Infectious Disease"/>
            <person name="Wu L."/>
            <person name="Ma J."/>
        </authorList>
    </citation>
    <scope>NUCLEOTIDE SEQUENCE [LARGE SCALE GENOMIC DNA]</scope>
    <source>
        <strain evidence="2">KCTC 42082</strain>
    </source>
</reference>
<sequence>MKEAPLASKAWQGKRALPSDCPMGWLSSGKMIPLDAGVSRHGKARSVMAALSRKVAGGGPDTVLPFHHSVDAGAE</sequence>
<proteinExistence type="predicted"/>